<organism evidence="2 3">
    <name type="scientific">Dermatophagoides pteronyssinus</name>
    <name type="common">European house dust mite</name>
    <dbReference type="NCBI Taxonomy" id="6956"/>
    <lineage>
        <taxon>Eukaryota</taxon>
        <taxon>Metazoa</taxon>
        <taxon>Ecdysozoa</taxon>
        <taxon>Arthropoda</taxon>
        <taxon>Chelicerata</taxon>
        <taxon>Arachnida</taxon>
        <taxon>Acari</taxon>
        <taxon>Acariformes</taxon>
        <taxon>Sarcoptiformes</taxon>
        <taxon>Astigmata</taxon>
        <taxon>Psoroptidia</taxon>
        <taxon>Analgoidea</taxon>
        <taxon>Pyroglyphidae</taxon>
        <taxon>Dermatophagoidinae</taxon>
        <taxon>Dermatophagoides</taxon>
    </lineage>
</organism>
<gene>
    <name evidence="3" type="primary">LOC113799882</name>
</gene>
<dbReference type="InterPro" id="IPR016305">
    <property type="entry name" value="Mannose-6-P_Isomerase"/>
</dbReference>
<dbReference type="InterPro" id="IPR011051">
    <property type="entry name" value="RmlC_Cupin_sf"/>
</dbReference>
<dbReference type="GO" id="GO:0004476">
    <property type="term" value="F:mannose-6-phosphate isomerase activity"/>
    <property type="evidence" value="ECO:0007669"/>
    <property type="project" value="InterPro"/>
</dbReference>
<dbReference type="RefSeq" id="XP_027206381.1">
    <property type="nucleotide sequence ID" value="XM_027350580.1"/>
</dbReference>
<evidence type="ECO:0000313" key="2">
    <source>
        <dbReference type="Proteomes" id="UP000515146"/>
    </source>
</evidence>
<protein>
    <submittedName>
        <fullName evidence="3">Probable mannose-6-phosphate isomerase</fullName>
    </submittedName>
</protein>
<evidence type="ECO:0000313" key="3">
    <source>
        <dbReference type="RefSeq" id="XP_027206381.1"/>
    </source>
</evidence>
<keyword evidence="3" id="KW-0413">Isomerase</keyword>
<sequence>MSDCSPANRERELGLDRRETENDQNRIAEIWYGTHNNGTSTILDNNLGSILLSSKLKEYNIEIKFMLKILMIEKPLSIQVHPVKTQAMALNSIDPKNFPDPNSKAEICIAISDKFYLMCGLRDDKSLNLFEHTPLYEYDIGVLTPFFLNCIKLEKYGSAFIPPGTPHSYVSGDCIEILENSDNVIRGGLTPKHKDINLFIKNIQFTEIIVNKKSNSQNNLFCHSLVNNHCHDYFKIYQINAVCGLPVALDKSLFKENRLFFLLCCDGSANVKLDNDFSLNLKHGDCFCLIDYKPMEIMSTSGKCSIILAF</sequence>
<dbReference type="PANTHER" id="PTHR10309">
    <property type="entry name" value="MANNOSE-6-PHOSPHATE ISOMERASE"/>
    <property type="match status" value="1"/>
</dbReference>
<dbReference type="KEGG" id="dpte:113799882"/>
<dbReference type="Proteomes" id="UP000515146">
    <property type="component" value="Unplaced"/>
</dbReference>
<name>A0A6P6YN83_DERPT</name>
<dbReference type="SUPFAM" id="SSF51182">
    <property type="entry name" value="RmlC-like cupins"/>
    <property type="match status" value="1"/>
</dbReference>
<dbReference type="AlphaFoldDB" id="A0A6P6YN83"/>
<dbReference type="InterPro" id="IPR014710">
    <property type="entry name" value="RmlC-like_jellyroll"/>
</dbReference>
<dbReference type="Gene3D" id="2.60.120.10">
    <property type="entry name" value="Jelly Rolls"/>
    <property type="match status" value="1"/>
</dbReference>
<dbReference type="InParanoid" id="A0A6P6YN83"/>
<dbReference type="Pfam" id="PF20511">
    <property type="entry name" value="PMI_typeI_cat"/>
    <property type="match status" value="1"/>
</dbReference>
<reference evidence="3" key="1">
    <citation type="submission" date="2025-08" db="UniProtKB">
        <authorList>
            <consortium name="RefSeq"/>
        </authorList>
    </citation>
    <scope>IDENTIFICATION</scope>
    <source>
        <strain evidence="3">Airmid</strain>
    </source>
</reference>
<dbReference type="InterPro" id="IPR046457">
    <property type="entry name" value="PMI_typeI_cat"/>
</dbReference>
<dbReference type="GO" id="GO:0005829">
    <property type="term" value="C:cytosol"/>
    <property type="evidence" value="ECO:0007669"/>
    <property type="project" value="TreeGrafter"/>
</dbReference>
<dbReference type="GO" id="GO:0009298">
    <property type="term" value="P:GDP-mannose biosynthetic process"/>
    <property type="evidence" value="ECO:0007669"/>
    <property type="project" value="UniProtKB-UniPathway"/>
</dbReference>
<dbReference type="UniPathway" id="UPA00126">
    <property type="reaction ID" value="UER00423"/>
</dbReference>
<dbReference type="PANTHER" id="PTHR10309:SF0">
    <property type="entry name" value="MANNOSE-6-PHOSPHATE ISOMERASE"/>
    <property type="match status" value="1"/>
</dbReference>
<evidence type="ECO:0000259" key="1">
    <source>
        <dbReference type="Pfam" id="PF20511"/>
    </source>
</evidence>
<proteinExistence type="predicted"/>
<dbReference type="GO" id="GO:0008270">
    <property type="term" value="F:zinc ion binding"/>
    <property type="evidence" value="ECO:0007669"/>
    <property type="project" value="InterPro"/>
</dbReference>
<keyword evidence="2" id="KW-1185">Reference proteome</keyword>
<feature type="domain" description="Phosphomannose isomerase type I catalytic" evidence="1">
    <location>
        <begin position="23"/>
        <end position="122"/>
    </location>
</feature>
<accession>A0A6P6YN83</accession>
<dbReference type="OrthoDB" id="6605218at2759"/>